<evidence type="ECO:0000256" key="4">
    <source>
        <dbReference type="ARBA" id="ARBA00022833"/>
    </source>
</evidence>
<evidence type="ECO:0000256" key="5">
    <source>
        <dbReference type="ARBA" id="ARBA00024029"/>
    </source>
</evidence>
<dbReference type="Proteomes" id="UP000468901">
    <property type="component" value="Unassembled WGS sequence"/>
</dbReference>
<dbReference type="InterPro" id="IPR003785">
    <property type="entry name" value="Creatininase/forma_Hydrolase"/>
</dbReference>
<evidence type="ECO:0000256" key="3">
    <source>
        <dbReference type="ARBA" id="ARBA00022801"/>
    </source>
</evidence>
<dbReference type="InterPro" id="IPR024087">
    <property type="entry name" value="Creatininase-like_sf"/>
</dbReference>
<protein>
    <submittedName>
        <fullName evidence="6">Creatininase family protein</fullName>
    </submittedName>
</protein>
<name>A0A6N6VFT0_9HYPH</name>
<keyword evidence="2" id="KW-0479">Metal-binding</keyword>
<dbReference type="AlphaFoldDB" id="A0A6N6VFT0"/>
<dbReference type="PANTHER" id="PTHR35005:SF1">
    <property type="entry name" value="2-AMINO-5-FORMYLAMINO-6-RIBOSYLAMINOPYRIMIDIN-4(3H)-ONE 5'-MONOPHOSPHATE DEFORMYLASE"/>
    <property type="match status" value="1"/>
</dbReference>
<evidence type="ECO:0000313" key="7">
    <source>
        <dbReference type="Proteomes" id="UP000468901"/>
    </source>
</evidence>
<dbReference type="PANTHER" id="PTHR35005">
    <property type="entry name" value="3-DEHYDRO-SCYLLO-INOSOSE HYDROLASE"/>
    <property type="match status" value="1"/>
</dbReference>
<evidence type="ECO:0000256" key="1">
    <source>
        <dbReference type="ARBA" id="ARBA00001947"/>
    </source>
</evidence>
<proteinExistence type="inferred from homology"/>
<keyword evidence="7" id="KW-1185">Reference proteome</keyword>
<dbReference type="GO" id="GO:0046872">
    <property type="term" value="F:metal ion binding"/>
    <property type="evidence" value="ECO:0007669"/>
    <property type="project" value="UniProtKB-KW"/>
</dbReference>
<dbReference type="RefSeq" id="WP_152217369.1">
    <property type="nucleotide sequence ID" value="NZ_JBAQYD010000173.1"/>
</dbReference>
<accession>A0A6N6VFT0</accession>
<keyword evidence="3" id="KW-0378">Hydrolase</keyword>
<gene>
    <name evidence="6" type="ORF">F2P47_15910</name>
</gene>
<dbReference type="SUPFAM" id="SSF102215">
    <property type="entry name" value="Creatininase"/>
    <property type="match status" value="1"/>
</dbReference>
<evidence type="ECO:0000256" key="2">
    <source>
        <dbReference type="ARBA" id="ARBA00022723"/>
    </source>
</evidence>
<comment type="cofactor">
    <cofactor evidence="1">
        <name>Zn(2+)</name>
        <dbReference type="ChEBI" id="CHEBI:29105"/>
    </cofactor>
</comment>
<reference evidence="6 7" key="1">
    <citation type="submission" date="2019-09" db="EMBL/GenBank/DDBJ databases">
        <title>Parvibaculum sedimenti sp. nov., isolated from sediment.</title>
        <authorList>
            <person name="Wang Y."/>
        </authorList>
    </citation>
    <scope>NUCLEOTIDE SEQUENCE [LARGE SCALE GENOMIC DNA]</scope>
    <source>
        <strain evidence="6 7">HXT-9</strain>
    </source>
</reference>
<evidence type="ECO:0000313" key="6">
    <source>
        <dbReference type="EMBL" id="KAB7738744.1"/>
    </source>
</evidence>
<dbReference type="GO" id="GO:0016811">
    <property type="term" value="F:hydrolase activity, acting on carbon-nitrogen (but not peptide) bonds, in linear amides"/>
    <property type="evidence" value="ECO:0007669"/>
    <property type="project" value="TreeGrafter"/>
</dbReference>
<dbReference type="Gene3D" id="3.40.50.10310">
    <property type="entry name" value="Creatininase"/>
    <property type="match status" value="1"/>
</dbReference>
<dbReference type="GO" id="GO:0009231">
    <property type="term" value="P:riboflavin biosynthetic process"/>
    <property type="evidence" value="ECO:0007669"/>
    <property type="project" value="TreeGrafter"/>
</dbReference>
<sequence length="274" mass="29910">MATLKKPRYWHELTTRDFDALDKDKVVAVLPVSATEQHGPHLPVLVDAGLNKGIVDKAISLLPQELDVLVLPAQTIGKSDEHAAFPGTLTLSTETLIRVWTEIGECVARAGIRRLLIFNSHGGQPQVVDIVARDLRIRLGMFVVTTAWWQLDHQPGLFSDAEMKHGIHGGAVETSMMLHLHPGLVRMDKAQNFVSLSALMENEYRLLTPEGGVGFGWQAQDLNEQGACGDATLADAEKGKLLVDGAAAGLVELLGEIARYPLENIRLREVLPKA</sequence>
<keyword evidence="4" id="KW-0862">Zinc</keyword>
<comment type="similarity">
    <text evidence="5">Belongs to the creatininase superfamily.</text>
</comment>
<dbReference type="Pfam" id="PF02633">
    <property type="entry name" value="Creatininase"/>
    <property type="match status" value="1"/>
</dbReference>
<organism evidence="6 7">
    <name type="scientific">Parvibaculum sedimenti</name>
    <dbReference type="NCBI Taxonomy" id="2608632"/>
    <lineage>
        <taxon>Bacteria</taxon>
        <taxon>Pseudomonadati</taxon>
        <taxon>Pseudomonadota</taxon>
        <taxon>Alphaproteobacteria</taxon>
        <taxon>Hyphomicrobiales</taxon>
        <taxon>Parvibaculaceae</taxon>
        <taxon>Parvibaculum</taxon>
    </lineage>
</organism>
<comment type="caution">
    <text evidence="6">The sequence shown here is derived from an EMBL/GenBank/DDBJ whole genome shotgun (WGS) entry which is preliminary data.</text>
</comment>
<dbReference type="EMBL" id="WESC01000017">
    <property type="protein sequence ID" value="KAB7738744.1"/>
    <property type="molecule type" value="Genomic_DNA"/>
</dbReference>